<organism evidence="9 10">
    <name type="scientific">Pneumocystis wakefieldiae</name>
    <dbReference type="NCBI Taxonomy" id="38082"/>
    <lineage>
        <taxon>Eukaryota</taxon>
        <taxon>Fungi</taxon>
        <taxon>Dikarya</taxon>
        <taxon>Ascomycota</taxon>
        <taxon>Taphrinomycotina</taxon>
        <taxon>Pneumocystomycetes</taxon>
        <taxon>Pneumocystaceae</taxon>
        <taxon>Pneumocystis</taxon>
    </lineage>
</organism>
<keyword evidence="4 7" id="KW-0863">Zinc-finger</keyword>
<dbReference type="GO" id="GO:0008270">
    <property type="term" value="F:zinc ion binding"/>
    <property type="evidence" value="ECO:0007669"/>
    <property type="project" value="UniProtKB-KW"/>
</dbReference>
<feature type="domain" description="C2H2-type" evidence="8">
    <location>
        <begin position="199"/>
        <end position="223"/>
    </location>
</feature>
<dbReference type="PROSITE" id="PS00028">
    <property type="entry name" value="ZINC_FINGER_C2H2_1"/>
    <property type="match status" value="2"/>
</dbReference>
<dbReference type="Pfam" id="PF13912">
    <property type="entry name" value="zf-C2H2_6"/>
    <property type="match status" value="1"/>
</dbReference>
<keyword evidence="3" id="KW-0677">Repeat</keyword>
<name>A0A899FSW1_9ASCO</name>
<keyword evidence="2" id="KW-0479">Metal-binding</keyword>
<sequence length="257" mass="29433">MLSSEQIFASPYHIYCGDLISSNMSAASTLETSQAFPLTPLENIVYKDFCITAPKMQHILASTFPNNIYEQSVSKKNRTCLENVKMAHYNANSSDYIHNSYIVSTTPFSYPSSFSQSLTNSFCDKKSSAQIIAAGTVLNHYQYRYIKKRSLIPYKDNHSLPLIVTSLDKTHICDVCNKRFKRYEHLKRHERSHTSEKPFQCSIRKCGRWFSRSDNLRAHLRTHFRRGGRNLFVGDPSISDETSCMAINSISPNTFKN</sequence>
<evidence type="ECO:0000256" key="7">
    <source>
        <dbReference type="PROSITE-ProRule" id="PRU00042"/>
    </source>
</evidence>
<dbReference type="Pfam" id="PF00096">
    <property type="entry name" value="zf-C2H2"/>
    <property type="match status" value="1"/>
</dbReference>
<keyword evidence="5" id="KW-0862">Zinc</keyword>
<dbReference type="Proteomes" id="UP000663699">
    <property type="component" value="Chromosome 16"/>
</dbReference>
<dbReference type="PROSITE" id="PS50157">
    <property type="entry name" value="ZINC_FINGER_C2H2_2"/>
    <property type="match status" value="2"/>
</dbReference>
<evidence type="ECO:0000256" key="5">
    <source>
        <dbReference type="ARBA" id="ARBA00022833"/>
    </source>
</evidence>
<dbReference type="FunFam" id="3.30.160.60:FF:001297">
    <property type="entry name" value="Zinc finger and SCAN domain-containing protein 2"/>
    <property type="match status" value="1"/>
</dbReference>
<protein>
    <recommendedName>
        <fullName evidence="8">C2H2-type domain-containing protein</fullName>
    </recommendedName>
</protein>
<evidence type="ECO:0000313" key="9">
    <source>
        <dbReference type="EMBL" id="QSL66970.1"/>
    </source>
</evidence>
<dbReference type="SUPFAM" id="SSF57667">
    <property type="entry name" value="beta-beta-alpha zinc fingers"/>
    <property type="match status" value="1"/>
</dbReference>
<evidence type="ECO:0000256" key="2">
    <source>
        <dbReference type="ARBA" id="ARBA00022723"/>
    </source>
</evidence>
<gene>
    <name evidence="9" type="ORF">MERGE_001357</name>
</gene>
<dbReference type="InterPro" id="IPR036236">
    <property type="entry name" value="Znf_C2H2_sf"/>
</dbReference>
<evidence type="ECO:0000256" key="4">
    <source>
        <dbReference type="ARBA" id="ARBA00022771"/>
    </source>
</evidence>
<evidence type="ECO:0000256" key="6">
    <source>
        <dbReference type="ARBA" id="ARBA00023242"/>
    </source>
</evidence>
<dbReference type="PANTHER" id="PTHR23235:SF120">
    <property type="entry name" value="KRUPPEL-LIKE FACTOR 15"/>
    <property type="match status" value="1"/>
</dbReference>
<dbReference type="OrthoDB" id="654211at2759"/>
<dbReference type="PANTHER" id="PTHR23235">
    <property type="entry name" value="KRUEPPEL-LIKE TRANSCRIPTION FACTOR"/>
    <property type="match status" value="1"/>
</dbReference>
<evidence type="ECO:0000259" key="8">
    <source>
        <dbReference type="PROSITE" id="PS50157"/>
    </source>
</evidence>
<dbReference type="Gene3D" id="3.30.160.60">
    <property type="entry name" value="Classic Zinc Finger"/>
    <property type="match status" value="2"/>
</dbReference>
<keyword evidence="6" id="KW-0539">Nucleus</keyword>
<proteinExistence type="predicted"/>
<feature type="domain" description="C2H2-type" evidence="8">
    <location>
        <begin position="171"/>
        <end position="198"/>
    </location>
</feature>
<evidence type="ECO:0000256" key="3">
    <source>
        <dbReference type="ARBA" id="ARBA00022737"/>
    </source>
</evidence>
<comment type="subcellular location">
    <subcellularLocation>
        <location evidence="1">Nucleus</location>
    </subcellularLocation>
</comment>
<dbReference type="InterPro" id="IPR013087">
    <property type="entry name" value="Znf_C2H2_type"/>
</dbReference>
<evidence type="ECO:0000256" key="1">
    <source>
        <dbReference type="ARBA" id="ARBA00004123"/>
    </source>
</evidence>
<dbReference type="AlphaFoldDB" id="A0A899FSW1"/>
<dbReference type="GO" id="GO:0005634">
    <property type="term" value="C:nucleus"/>
    <property type="evidence" value="ECO:0007669"/>
    <property type="project" value="UniProtKB-SubCell"/>
</dbReference>
<dbReference type="EMBL" id="CP054547">
    <property type="protein sequence ID" value="QSL66970.1"/>
    <property type="molecule type" value="Genomic_DNA"/>
</dbReference>
<keyword evidence="10" id="KW-1185">Reference proteome</keyword>
<evidence type="ECO:0000313" key="10">
    <source>
        <dbReference type="Proteomes" id="UP000663699"/>
    </source>
</evidence>
<reference evidence="9" key="1">
    <citation type="submission" date="2020-06" db="EMBL/GenBank/DDBJ databases">
        <title>Genomes of multiple members of Pneumocystis genus reveal paths to human pathogen Pneumocystis jirovecii.</title>
        <authorList>
            <person name="Cisse O.H."/>
            <person name="Ma L."/>
            <person name="Dekker J."/>
            <person name="Khil P."/>
            <person name="Jo J."/>
            <person name="Brenchley J."/>
            <person name="Blair R."/>
            <person name="Pahar B."/>
            <person name="Chabe M."/>
            <person name="Van Rompay K.A."/>
            <person name="Keesler R."/>
            <person name="Sukura A."/>
            <person name="Hirsch V."/>
            <person name="Kutty G."/>
            <person name="Liu Y."/>
            <person name="Peng L."/>
            <person name="Chen J."/>
            <person name="Song J."/>
            <person name="Weissenbacher-Lang C."/>
            <person name="Xu J."/>
            <person name="Upham N.S."/>
            <person name="Stajich J.E."/>
            <person name="Cuomo C.A."/>
            <person name="Cushion M.T."/>
            <person name="Kovacs J.A."/>
        </authorList>
    </citation>
    <scope>NUCLEOTIDE SEQUENCE</scope>
    <source>
        <strain evidence="9">2A</strain>
    </source>
</reference>
<dbReference type="SMART" id="SM00355">
    <property type="entry name" value="ZnF_C2H2"/>
    <property type="match status" value="2"/>
</dbReference>
<accession>A0A899FSW1</accession>
<dbReference type="FunFam" id="3.30.160.60:FF:000145">
    <property type="entry name" value="Zinc finger protein 574"/>
    <property type="match status" value="1"/>
</dbReference>
<dbReference type="GO" id="GO:0000981">
    <property type="term" value="F:DNA-binding transcription factor activity, RNA polymerase II-specific"/>
    <property type="evidence" value="ECO:0007669"/>
    <property type="project" value="TreeGrafter"/>
</dbReference>
<dbReference type="GO" id="GO:0000978">
    <property type="term" value="F:RNA polymerase II cis-regulatory region sequence-specific DNA binding"/>
    <property type="evidence" value="ECO:0007669"/>
    <property type="project" value="TreeGrafter"/>
</dbReference>